<comment type="similarity">
    <text evidence="1">Belongs to the SDHAF4 family.</text>
</comment>
<proteinExistence type="inferred from homology"/>
<comment type="caution">
    <text evidence="3">The sequence shown here is derived from an EMBL/GenBank/DDBJ whole genome shotgun (WGS) entry which is preliminary data.</text>
</comment>
<gene>
    <name evidence="3" type="ORF">Megvenef_00886</name>
</gene>
<evidence type="ECO:0000313" key="3">
    <source>
        <dbReference type="EMBL" id="MEA0970917.1"/>
    </source>
</evidence>
<feature type="compositionally biased region" description="Basic and acidic residues" evidence="2">
    <location>
        <begin position="35"/>
        <end position="48"/>
    </location>
</feature>
<dbReference type="RefSeq" id="WP_410519760.1">
    <property type="nucleotide sequence ID" value="NZ_JARJFB010000060.1"/>
</dbReference>
<protein>
    <submittedName>
        <fullName evidence="3">DUF1674 domain-containing protein</fullName>
    </submittedName>
</protein>
<feature type="compositionally biased region" description="Polar residues" evidence="2">
    <location>
        <begin position="1"/>
        <end position="20"/>
    </location>
</feature>
<reference evidence="3 4" key="1">
    <citation type="submission" date="2023-03" db="EMBL/GenBank/DDBJ databases">
        <title>Host association and intracellularity evolved multiple times independently in the Rickettsiales.</title>
        <authorList>
            <person name="Castelli M."/>
            <person name="Nardi T."/>
            <person name="Gammuto L."/>
            <person name="Bellinzona G."/>
            <person name="Sabaneyeva E."/>
            <person name="Potekhin A."/>
            <person name="Serra V."/>
            <person name="Petroni G."/>
            <person name="Sassera D."/>
        </authorList>
    </citation>
    <scope>NUCLEOTIDE SEQUENCE [LARGE SCALE GENOMIC DNA]</scope>
    <source>
        <strain evidence="3 4">Sr 2-6</strain>
    </source>
</reference>
<evidence type="ECO:0000313" key="4">
    <source>
        <dbReference type="Proteomes" id="UP001291687"/>
    </source>
</evidence>
<sequence length="48" mass="5388">MKENNNLDNTPTIKKSSSKNMPEEFGGPKGLEPTRYGDWEKGGRVSDF</sequence>
<dbReference type="Proteomes" id="UP001291687">
    <property type="component" value="Unassembled WGS sequence"/>
</dbReference>
<evidence type="ECO:0000256" key="2">
    <source>
        <dbReference type="SAM" id="MobiDB-lite"/>
    </source>
</evidence>
<name>A0ABU5NCP5_9RICK</name>
<organism evidence="3 4">
    <name type="scientific">Candidatus Megaera venefica</name>
    <dbReference type="NCBI Taxonomy" id="2055910"/>
    <lineage>
        <taxon>Bacteria</taxon>
        <taxon>Pseudomonadati</taxon>
        <taxon>Pseudomonadota</taxon>
        <taxon>Alphaproteobacteria</taxon>
        <taxon>Rickettsiales</taxon>
        <taxon>Rickettsiaceae</taxon>
        <taxon>Candidatus Megaera</taxon>
    </lineage>
</organism>
<accession>A0ABU5NCP5</accession>
<dbReference type="EMBL" id="JARJFB010000060">
    <property type="protein sequence ID" value="MEA0970917.1"/>
    <property type="molecule type" value="Genomic_DNA"/>
</dbReference>
<keyword evidence="4" id="KW-1185">Reference proteome</keyword>
<dbReference type="Pfam" id="PF07896">
    <property type="entry name" value="DUF1674"/>
    <property type="match status" value="1"/>
</dbReference>
<dbReference type="PANTHER" id="PTHR28524:SF3">
    <property type="entry name" value="SUCCINATE DEHYDROGENASE ASSEMBLY FACTOR 4, MITOCHONDRIAL"/>
    <property type="match status" value="1"/>
</dbReference>
<dbReference type="PANTHER" id="PTHR28524">
    <property type="entry name" value="SUCCINATE DEHYDROGENASE ASSEMBLY FACTOR 4, MITOCHONDRIAL"/>
    <property type="match status" value="1"/>
</dbReference>
<evidence type="ECO:0000256" key="1">
    <source>
        <dbReference type="ARBA" id="ARBA00005701"/>
    </source>
</evidence>
<dbReference type="InterPro" id="IPR012875">
    <property type="entry name" value="SDHF4"/>
</dbReference>
<feature type="region of interest" description="Disordered" evidence="2">
    <location>
        <begin position="1"/>
        <end position="48"/>
    </location>
</feature>